<keyword evidence="2" id="KW-1185">Reference proteome</keyword>
<evidence type="ECO:0000313" key="1">
    <source>
        <dbReference type="EMBL" id="KGM10607.1"/>
    </source>
</evidence>
<organism evidence="1 2">
    <name type="scientific">Cellulomonas bogoriensis 69B4 = DSM 16987</name>
    <dbReference type="NCBI Taxonomy" id="1386082"/>
    <lineage>
        <taxon>Bacteria</taxon>
        <taxon>Bacillati</taxon>
        <taxon>Actinomycetota</taxon>
        <taxon>Actinomycetes</taxon>
        <taxon>Micrococcales</taxon>
        <taxon>Cellulomonadaceae</taxon>
        <taxon>Cellulomonas</taxon>
    </lineage>
</organism>
<dbReference type="AlphaFoldDB" id="A0A0A0BSG8"/>
<dbReference type="EMBL" id="AXCZ01000138">
    <property type="protein sequence ID" value="KGM10607.1"/>
    <property type="molecule type" value="Genomic_DNA"/>
</dbReference>
<dbReference type="OrthoDB" id="9554295at2"/>
<sequence>MAPTVDVNGTIFKYAELRTGHRGIKIWTEGADPVEYRIDPDPHQDREYNKNQARFYAELAKEIGTLYLAANPNAFPPFGTQVTVPLTGTEYTLNQP</sequence>
<comment type="caution">
    <text evidence="1">The sequence shown here is derived from an EMBL/GenBank/DDBJ whole genome shotgun (WGS) entry which is preliminary data.</text>
</comment>
<dbReference type="Proteomes" id="UP000054314">
    <property type="component" value="Unassembled WGS sequence"/>
</dbReference>
<evidence type="ECO:0000313" key="2">
    <source>
        <dbReference type="Proteomes" id="UP000054314"/>
    </source>
</evidence>
<name>A0A0A0BSG8_9CELL</name>
<protein>
    <submittedName>
        <fullName evidence="1">Uncharacterized protein</fullName>
    </submittedName>
</protein>
<dbReference type="RefSeq" id="WP_035061738.1">
    <property type="nucleotide sequence ID" value="NZ_AXCZ01000138.1"/>
</dbReference>
<proteinExistence type="predicted"/>
<gene>
    <name evidence="1" type="ORF">N869_04430</name>
</gene>
<reference evidence="1 2" key="1">
    <citation type="submission" date="2013-08" db="EMBL/GenBank/DDBJ databases">
        <title>Genome sequencing of Cellulomonas bogoriensis 69B4.</title>
        <authorList>
            <person name="Chen F."/>
            <person name="Li Y."/>
            <person name="Wang G."/>
        </authorList>
    </citation>
    <scope>NUCLEOTIDE SEQUENCE [LARGE SCALE GENOMIC DNA]</scope>
    <source>
        <strain evidence="1 2">69B4</strain>
    </source>
</reference>
<accession>A0A0A0BSG8</accession>